<evidence type="ECO:0000313" key="1">
    <source>
        <dbReference type="EMBL" id="TRX95223.1"/>
    </source>
</evidence>
<accession>A0A553I4X9</accession>
<dbReference type="AlphaFoldDB" id="A0A553I4X9"/>
<gene>
    <name evidence="1" type="ORF">FHL15_003915</name>
</gene>
<dbReference type="EMBL" id="VFLP01000017">
    <property type="protein sequence ID" value="TRX95223.1"/>
    <property type="molecule type" value="Genomic_DNA"/>
</dbReference>
<dbReference type="Proteomes" id="UP000319160">
    <property type="component" value="Unassembled WGS sequence"/>
</dbReference>
<dbReference type="STRING" id="2512241.A0A553I4X9"/>
<protein>
    <recommendedName>
        <fullName evidence="3">Ubiquitin 3 binding protein But2 C-terminal domain-containing protein</fullName>
    </recommendedName>
</protein>
<dbReference type="OrthoDB" id="4657524at2759"/>
<comment type="caution">
    <text evidence="1">The sequence shown here is derived from an EMBL/GenBank/DDBJ whole genome shotgun (WGS) entry which is preliminary data.</text>
</comment>
<name>A0A553I4X9_9PEZI</name>
<evidence type="ECO:0008006" key="3">
    <source>
        <dbReference type="Google" id="ProtNLM"/>
    </source>
</evidence>
<proteinExistence type="predicted"/>
<organism evidence="1 2">
    <name type="scientific">Xylaria flabelliformis</name>
    <dbReference type="NCBI Taxonomy" id="2512241"/>
    <lineage>
        <taxon>Eukaryota</taxon>
        <taxon>Fungi</taxon>
        <taxon>Dikarya</taxon>
        <taxon>Ascomycota</taxon>
        <taxon>Pezizomycotina</taxon>
        <taxon>Sordariomycetes</taxon>
        <taxon>Xylariomycetidae</taxon>
        <taxon>Xylariales</taxon>
        <taxon>Xylariaceae</taxon>
        <taxon>Xylaria</taxon>
    </lineage>
</organism>
<sequence>MKPIIIPLFASIVADAGTAFRSRQSGNTCCFGLSSVGVVDKEVKEDHTGGLSLGGPFQQGGFCFDKSTKTIKDTLNHNCFMRAPAEQFQCYAGIVGATSFDISPPDPDGKSYLTYDSGLGTFYACPVGTGVNQYYDIFSASKLDPTRCISVSLALYDSSAGCFPAINTTMTTPTSSAGQSATSRWSTQVRKQYSSVRTAESSTMSGYSQVKGAGLWSSVSPSTNATAEAVSKTSSAVASHTAKPSPTCLIPPSAPSIAPVKLGSPDKSAPDGLRDSLAKASITSYNSTVFLYSIPNSFLPPVSDAKMPLCALQFRMPVCTELPKDYPCYSFSGLEQEVLANSGMNFDLVLDDGQAAWNGTALHQVFPGDNIILGTFECGTPKGSYGARKMSWHVSSVRNFSLEFLHAGVGNDAEFQDGIGAWIIPCQ</sequence>
<evidence type="ECO:0000313" key="2">
    <source>
        <dbReference type="Proteomes" id="UP000319160"/>
    </source>
</evidence>
<keyword evidence="2" id="KW-1185">Reference proteome</keyword>
<reference evidence="2" key="1">
    <citation type="submission" date="2019-06" db="EMBL/GenBank/DDBJ databases">
        <title>Draft genome sequence of the griseofulvin-producing fungus Xylaria cubensis strain G536.</title>
        <authorList>
            <person name="Mead M.E."/>
            <person name="Raja H.A."/>
            <person name="Steenwyk J.L."/>
            <person name="Knowles S.L."/>
            <person name="Oberlies N.H."/>
            <person name="Rokas A."/>
        </authorList>
    </citation>
    <scope>NUCLEOTIDE SEQUENCE [LARGE SCALE GENOMIC DNA]</scope>
    <source>
        <strain evidence="2">G536</strain>
    </source>
</reference>